<evidence type="ECO:0000256" key="6">
    <source>
        <dbReference type="ARBA" id="ARBA00047984"/>
    </source>
</evidence>
<dbReference type="GO" id="GO:0008380">
    <property type="term" value="P:RNA splicing"/>
    <property type="evidence" value="ECO:0007669"/>
    <property type="project" value="UniProtKB-KW"/>
</dbReference>
<accession>A0A0C2N000</accession>
<evidence type="ECO:0000256" key="1">
    <source>
        <dbReference type="ARBA" id="ARBA00012552"/>
    </source>
</evidence>
<sequence>MSKRRLNVDYPLKKSKTDNDTALTVSDIPEKNKKSVYCLSSFVPDIPGAGSTENPYPTTNFLNDRSFSTKYYDILHQRIKLPVWEFRKTFFELLNKNQTLVLVGETGSGKTTQVWTFSDTLYSCRIHFIFDNLLLSTMLSFLSNYAKSSLHP</sequence>
<keyword evidence="4" id="KW-0547">Nucleotide-binding</keyword>
<comment type="catalytic activity">
    <reaction evidence="6">
        <text>ATP + H2O = ADP + phosphate + H(+)</text>
        <dbReference type="Rhea" id="RHEA:13065"/>
        <dbReference type="ChEBI" id="CHEBI:15377"/>
        <dbReference type="ChEBI" id="CHEBI:15378"/>
        <dbReference type="ChEBI" id="CHEBI:30616"/>
        <dbReference type="ChEBI" id="CHEBI:43474"/>
        <dbReference type="ChEBI" id="CHEBI:456216"/>
        <dbReference type="EC" id="3.6.4.13"/>
    </reaction>
</comment>
<keyword evidence="5" id="KW-0508">mRNA splicing</keyword>
<dbReference type="EMBL" id="JWZT01001067">
    <property type="protein sequence ID" value="KII72946.1"/>
    <property type="molecule type" value="Genomic_DNA"/>
</dbReference>
<keyword evidence="3" id="KW-0378">Hydrolase</keyword>
<dbReference type="OrthoDB" id="10253254at2759"/>
<keyword evidence="4" id="KW-0347">Helicase</keyword>
<dbReference type="Gene3D" id="3.40.50.300">
    <property type="entry name" value="P-loop containing nucleotide triphosphate hydrolases"/>
    <property type="match status" value="1"/>
</dbReference>
<dbReference type="InterPro" id="IPR027417">
    <property type="entry name" value="P-loop_NTPase"/>
</dbReference>
<dbReference type="GO" id="GO:0003723">
    <property type="term" value="F:RNA binding"/>
    <property type="evidence" value="ECO:0007669"/>
    <property type="project" value="TreeGrafter"/>
</dbReference>
<keyword evidence="2" id="KW-0507">mRNA processing</keyword>
<keyword evidence="8" id="KW-1185">Reference proteome</keyword>
<dbReference type="SUPFAM" id="SSF52540">
    <property type="entry name" value="P-loop containing nucleoside triphosphate hydrolases"/>
    <property type="match status" value="1"/>
</dbReference>
<comment type="caution">
    <text evidence="7">The sequence shown here is derived from an EMBL/GenBank/DDBJ whole genome shotgun (WGS) entry which is preliminary data.</text>
</comment>
<reference evidence="7 8" key="1">
    <citation type="journal article" date="2014" name="Genome Biol. Evol.">
        <title>The genome of the myxosporean Thelohanellus kitauei shows adaptations to nutrient acquisition within its fish host.</title>
        <authorList>
            <person name="Yang Y."/>
            <person name="Xiong J."/>
            <person name="Zhou Z."/>
            <person name="Huo F."/>
            <person name="Miao W."/>
            <person name="Ran C."/>
            <person name="Liu Y."/>
            <person name="Zhang J."/>
            <person name="Feng J."/>
            <person name="Wang M."/>
            <person name="Wang M."/>
            <person name="Wang L."/>
            <person name="Yao B."/>
        </authorList>
    </citation>
    <scope>NUCLEOTIDE SEQUENCE [LARGE SCALE GENOMIC DNA]</scope>
    <source>
        <strain evidence="7">Wuqing</strain>
    </source>
</reference>
<evidence type="ECO:0000313" key="7">
    <source>
        <dbReference type="EMBL" id="KII72946.1"/>
    </source>
</evidence>
<name>A0A0C2N000_THEKT</name>
<protein>
    <recommendedName>
        <fullName evidence="1">RNA helicase</fullName>
        <ecNumber evidence="1">3.6.4.13</ecNumber>
    </recommendedName>
</protein>
<dbReference type="PANTHER" id="PTHR18934:SF109">
    <property type="entry name" value="ATP-DEPENDENT RNA HELICASE DHX15 HOMOLOG"/>
    <property type="match status" value="1"/>
</dbReference>
<dbReference type="AlphaFoldDB" id="A0A0C2N000"/>
<dbReference type="GO" id="GO:0006397">
    <property type="term" value="P:mRNA processing"/>
    <property type="evidence" value="ECO:0007669"/>
    <property type="project" value="UniProtKB-KW"/>
</dbReference>
<organism evidence="7 8">
    <name type="scientific">Thelohanellus kitauei</name>
    <name type="common">Myxosporean</name>
    <dbReference type="NCBI Taxonomy" id="669202"/>
    <lineage>
        <taxon>Eukaryota</taxon>
        <taxon>Metazoa</taxon>
        <taxon>Cnidaria</taxon>
        <taxon>Myxozoa</taxon>
        <taxon>Myxosporea</taxon>
        <taxon>Bivalvulida</taxon>
        <taxon>Platysporina</taxon>
        <taxon>Myxobolidae</taxon>
        <taxon>Thelohanellus</taxon>
    </lineage>
</organism>
<dbReference type="EC" id="3.6.4.13" evidence="1"/>
<gene>
    <name evidence="7" type="ORF">RF11_10230</name>
</gene>
<dbReference type="PANTHER" id="PTHR18934">
    <property type="entry name" value="ATP-DEPENDENT RNA HELICASE"/>
    <property type="match status" value="1"/>
</dbReference>
<keyword evidence="4" id="KW-0067">ATP-binding</keyword>
<evidence type="ECO:0000256" key="2">
    <source>
        <dbReference type="ARBA" id="ARBA00022664"/>
    </source>
</evidence>
<dbReference type="GO" id="GO:0003724">
    <property type="term" value="F:RNA helicase activity"/>
    <property type="evidence" value="ECO:0007669"/>
    <property type="project" value="UniProtKB-EC"/>
</dbReference>
<proteinExistence type="predicted"/>
<dbReference type="Proteomes" id="UP000031668">
    <property type="component" value="Unassembled WGS sequence"/>
</dbReference>
<evidence type="ECO:0000256" key="5">
    <source>
        <dbReference type="ARBA" id="ARBA00023187"/>
    </source>
</evidence>
<evidence type="ECO:0000256" key="4">
    <source>
        <dbReference type="ARBA" id="ARBA00022806"/>
    </source>
</evidence>
<evidence type="ECO:0000313" key="8">
    <source>
        <dbReference type="Proteomes" id="UP000031668"/>
    </source>
</evidence>
<dbReference type="GO" id="GO:0005681">
    <property type="term" value="C:spliceosomal complex"/>
    <property type="evidence" value="ECO:0007669"/>
    <property type="project" value="TreeGrafter"/>
</dbReference>
<evidence type="ECO:0000256" key="3">
    <source>
        <dbReference type="ARBA" id="ARBA00022801"/>
    </source>
</evidence>
<dbReference type="GO" id="GO:0016787">
    <property type="term" value="F:hydrolase activity"/>
    <property type="evidence" value="ECO:0007669"/>
    <property type="project" value="UniProtKB-KW"/>
</dbReference>